<keyword evidence="6" id="KW-0472">Membrane</keyword>
<accession>W0RGR0</accession>
<dbReference type="PANTHER" id="PTHR30026:SF20">
    <property type="entry name" value="OUTER MEMBRANE PROTEIN TOLC"/>
    <property type="match status" value="1"/>
</dbReference>
<evidence type="ECO:0000256" key="3">
    <source>
        <dbReference type="ARBA" id="ARBA00022448"/>
    </source>
</evidence>
<evidence type="ECO:0000256" key="2">
    <source>
        <dbReference type="ARBA" id="ARBA00007613"/>
    </source>
</evidence>
<evidence type="ECO:0000313" key="10">
    <source>
        <dbReference type="EMBL" id="AHG89520.1"/>
    </source>
</evidence>
<feature type="signal peptide" evidence="9">
    <location>
        <begin position="1"/>
        <end position="19"/>
    </location>
</feature>
<dbReference type="GO" id="GO:0009279">
    <property type="term" value="C:cell outer membrane"/>
    <property type="evidence" value="ECO:0007669"/>
    <property type="project" value="UniProtKB-SubCell"/>
</dbReference>
<gene>
    <name evidence="10" type="ORF">J421_1983</name>
</gene>
<dbReference type="STRING" id="861299.J421_1983"/>
<dbReference type="Gene3D" id="1.20.1600.10">
    <property type="entry name" value="Outer membrane efflux proteins (OEP)"/>
    <property type="match status" value="1"/>
</dbReference>
<keyword evidence="5" id="KW-0812">Transmembrane</keyword>
<feature type="chain" id="PRO_5004794336" evidence="9">
    <location>
        <begin position="20"/>
        <end position="450"/>
    </location>
</feature>
<evidence type="ECO:0000256" key="5">
    <source>
        <dbReference type="ARBA" id="ARBA00022692"/>
    </source>
</evidence>
<comment type="subcellular location">
    <subcellularLocation>
        <location evidence="1">Cell outer membrane</location>
    </subcellularLocation>
</comment>
<dbReference type="GO" id="GO:0015562">
    <property type="term" value="F:efflux transmembrane transporter activity"/>
    <property type="evidence" value="ECO:0007669"/>
    <property type="project" value="InterPro"/>
</dbReference>
<proteinExistence type="inferred from homology"/>
<organism evidence="10 11">
    <name type="scientific">Gemmatirosa kalamazoonensis</name>
    <dbReference type="NCBI Taxonomy" id="861299"/>
    <lineage>
        <taxon>Bacteria</taxon>
        <taxon>Pseudomonadati</taxon>
        <taxon>Gemmatimonadota</taxon>
        <taxon>Gemmatimonadia</taxon>
        <taxon>Gemmatimonadales</taxon>
        <taxon>Gemmatimonadaceae</taxon>
        <taxon>Gemmatirosa</taxon>
    </lineage>
</organism>
<dbReference type="GO" id="GO:1990281">
    <property type="term" value="C:efflux pump complex"/>
    <property type="evidence" value="ECO:0007669"/>
    <property type="project" value="TreeGrafter"/>
</dbReference>
<feature type="coiled-coil region" evidence="8">
    <location>
        <begin position="166"/>
        <end position="200"/>
    </location>
</feature>
<keyword evidence="3" id="KW-0813">Transport</keyword>
<name>W0RGR0_9BACT</name>
<evidence type="ECO:0000256" key="9">
    <source>
        <dbReference type="SAM" id="SignalP"/>
    </source>
</evidence>
<dbReference type="InParanoid" id="W0RGR0"/>
<evidence type="ECO:0000256" key="7">
    <source>
        <dbReference type="ARBA" id="ARBA00023237"/>
    </source>
</evidence>
<dbReference type="SUPFAM" id="SSF56954">
    <property type="entry name" value="Outer membrane efflux proteins (OEP)"/>
    <property type="match status" value="1"/>
</dbReference>
<keyword evidence="4" id="KW-1134">Transmembrane beta strand</keyword>
<evidence type="ECO:0000256" key="4">
    <source>
        <dbReference type="ARBA" id="ARBA00022452"/>
    </source>
</evidence>
<comment type="similarity">
    <text evidence="2">Belongs to the outer membrane factor (OMF) (TC 1.B.17) family.</text>
</comment>
<keyword evidence="7" id="KW-0998">Cell outer membrane</keyword>
<dbReference type="AlphaFoldDB" id="W0RGR0"/>
<evidence type="ECO:0000256" key="6">
    <source>
        <dbReference type="ARBA" id="ARBA00023136"/>
    </source>
</evidence>
<dbReference type="EMBL" id="CP007128">
    <property type="protein sequence ID" value="AHG89520.1"/>
    <property type="molecule type" value="Genomic_DNA"/>
</dbReference>
<dbReference type="InterPro" id="IPR051906">
    <property type="entry name" value="TolC-like"/>
</dbReference>
<keyword evidence="9" id="KW-0732">Signal</keyword>
<dbReference type="Pfam" id="PF02321">
    <property type="entry name" value="OEP"/>
    <property type="match status" value="2"/>
</dbReference>
<dbReference type="Proteomes" id="UP000019151">
    <property type="component" value="Chromosome"/>
</dbReference>
<sequence length="450" mass="47769">MFLFAVALVPALVAAEARAQQQPPVRIPALAAPMSDSATGRPITLSEAIATAQRNAPSAIQAQGQVRAGATSVRAARAAFIPNVNLSTGLTRQNNVATRVNPTTGELSSNRYQSTTSLSASLDLFDGFRRINDLKAARAQENAAETGVSATNANLAFSVKQQYYAALAARESEVAAQAQLAQAEQQLALSIAKLHALTATRSDSLRGVIAVSQAQLALLQARNNRATADAALTRVIGSDVPVSATPTGLTADTAFVALDSAQLAALAQDNPNIRSAQASLEAARFSYRSARGAYYPTVSLSYGRNLSSSNNSFDPFGSDYTTSGNFRLNVGLPLYNQFNRERTIINAGIAASNAEASLRDQQLLAQQSLVQAITALRTAQQQIVLQQQSVAAAEEDLRVQQERYQLGVSTLLDVLTSQTQLNNARLALVQARFSARTARAQLEQLVGRDL</sequence>
<keyword evidence="11" id="KW-1185">Reference proteome</keyword>
<dbReference type="PANTHER" id="PTHR30026">
    <property type="entry name" value="OUTER MEMBRANE PROTEIN TOLC"/>
    <property type="match status" value="1"/>
</dbReference>
<protein>
    <submittedName>
        <fullName evidence="10">Outer membrane efflux protein</fullName>
    </submittedName>
</protein>
<dbReference type="eggNOG" id="COG1538">
    <property type="taxonomic scope" value="Bacteria"/>
</dbReference>
<keyword evidence="8" id="KW-0175">Coiled coil</keyword>
<evidence type="ECO:0000256" key="1">
    <source>
        <dbReference type="ARBA" id="ARBA00004442"/>
    </source>
</evidence>
<dbReference type="KEGG" id="gba:J421_1983"/>
<reference evidence="10 11" key="1">
    <citation type="journal article" date="2014" name="Genome Announc.">
        <title>Genome Sequence and Methylome of Soil Bacterium Gemmatirosa kalamazoonensis KBS708T, a Member of the Rarely Cultivated Gemmatimonadetes Phylum.</title>
        <authorList>
            <person name="Debruyn J.M."/>
            <person name="Radosevich M."/>
            <person name="Wommack K.E."/>
            <person name="Polson S.W."/>
            <person name="Hauser L.J."/>
            <person name="Fawaz M.N."/>
            <person name="Korlach J."/>
            <person name="Tsai Y.C."/>
        </authorList>
    </citation>
    <scope>NUCLEOTIDE SEQUENCE [LARGE SCALE GENOMIC DNA]</scope>
    <source>
        <strain evidence="10 11">KBS708</strain>
    </source>
</reference>
<evidence type="ECO:0000313" key="11">
    <source>
        <dbReference type="Proteomes" id="UP000019151"/>
    </source>
</evidence>
<dbReference type="GO" id="GO:0015288">
    <property type="term" value="F:porin activity"/>
    <property type="evidence" value="ECO:0007669"/>
    <property type="project" value="TreeGrafter"/>
</dbReference>
<evidence type="ECO:0000256" key="8">
    <source>
        <dbReference type="SAM" id="Coils"/>
    </source>
</evidence>
<dbReference type="HOGENOM" id="CLU_012817_10_6_0"/>
<dbReference type="InterPro" id="IPR003423">
    <property type="entry name" value="OMP_efflux"/>
</dbReference>